<accession>A0A9K3KXE4</accession>
<name>A0A9K3KXE4_9STRA</name>
<gene>
    <name evidence="1" type="ORF">IV203_010953</name>
</gene>
<keyword evidence="2" id="KW-1185">Reference proteome</keyword>
<reference evidence="1" key="1">
    <citation type="journal article" date="2021" name="Sci. Rep.">
        <title>Diploid genomic architecture of Nitzschia inconspicua, an elite biomass production diatom.</title>
        <authorList>
            <person name="Oliver A."/>
            <person name="Podell S."/>
            <person name="Pinowska A."/>
            <person name="Traller J.C."/>
            <person name="Smith S.R."/>
            <person name="McClure R."/>
            <person name="Beliaev A."/>
            <person name="Bohutskyi P."/>
            <person name="Hill E.A."/>
            <person name="Rabines A."/>
            <person name="Zheng H."/>
            <person name="Allen L.Z."/>
            <person name="Kuo A."/>
            <person name="Grigoriev I.V."/>
            <person name="Allen A.E."/>
            <person name="Hazlebeck D."/>
            <person name="Allen E.E."/>
        </authorList>
    </citation>
    <scope>NUCLEOTIDE SEQUENCE</scope>
    <source>
        <strain evidence="1">Hildebrandi</strain>
    </source>
</reference>
<sequence>MFLVFLNANRLRLLWASLVGTFYALGVVLEGKPSRRSYQFTKSDDELRVYAIRSTLTSNLKDLGSTIIISNNNYYNYKNDATITTTNTEFSTTITNTCDPPKVPIRKEIVNGSEVTTSTQQRQNTEPCLRSCKNTHFYSPSPYLSNKTYAQTTKWPISIGTQKETK</sequence>
<dbReference type="EMBL" id="JAGRRH010000018">
    <property type="protein sequence ID" value="KAG7351593.1"/>
    <property type="molecule type" value="Genomic_DNA"/>
</dbReference>
<dbReference type="Proteomes" id="UP000693970">
    <property type="component" value="Unassembled WGS sequence"/>
</dbReference>
<reference evidence="1" key="2">
    <citation type="submission" date="2021-04" db="EMBL/GenBank/DDBJ databases">
        <authorList>
            <person name="Podell S."/>
        </authorList>
    </citation>
    <scope>NUCLEOTIDE SEQUENCE</scope>
    <source>
        <strain evidence="1">Hildebrandi</strain>
    </source>
</reference>
<protein>
    <submittedName>
        <fullName evidence="1">Uncharacterized protein</fullName>
    </submittedName>
</protein>
<evidence type="ECO:0000313" key="1">
    <source>
        <dbReference type="EMBL" id="KAG7351593.1"/>
    </source>
</evidence>
<comment type="caution">
    <text evidence="1">The sequence shown here is derived from an EMBL/GenBank/DDBJ whole genome shotgun (WGS) entry which is preliminary data.</text>
</comment>
<evidence type="ECO:0000313" key="2">
    <source>
        <dbReference type="Proteomes" id="UP000693970"/>
    </source>
</evidence>
<organism evidence="1 2">
    <name type="scientific">Nitzschia inconspicua</name>
    <dbReference type="NCBI Taxonomy" id="303405"/>
    <lineage>
        <taxon>Eukaryota</taxon>
        <taxon>Sar</taxon>
        <taxon>Stramenopiles</taxon>
        <taxon>Ochrophyta</taxon>
        <taxon>Bacillariophyta</taxon>
        <taxon>Bacillariophyceae</taxon>
        <taxon>Bacillariophycidae</taxon>
        <taxon>Bacillariales</taxon>
        <taxon>Bacillariaceae</taxon>
        <taxon>Nitzschia</taxon>
    </lineage>
</organism>
<dbReference type="AlphaFoldDB" id="A0A9K3KXE4"/>
<proteinExistence type="predicted"/>